<sequence>MSKLKHFYYDAFMMPLEKLRLHDKRKQLLKDVSGDVLEVGYGTGVNLNYYPYEQMDSLTLVDQKIPDHFSIKKIPRDLVLSIMKGDVTRLPFEDASFDSIVVTFLFCTVLEPDKGVSELYRVLRPDGRLYFMEHVLPSARPYNQLFHKLTPVWKRVASNCHLNRETVMTIQHGGFRLVEYHRFFKTSFAFGIAKKGEFYDIQ</sequence>
<dbReference type="Gene3D" id="3.40.50.150">
    <property type="entry name" value="Vaccinia Virus protein VP39"/>
    <property type="match status" value="1"/>
</dbReference>
<reference evidence="2 3" key="1">
    <citation type="submission" date="2018-09" db="EMBL/GenBank/DDBJ databases">
        <authorList>
            <person name="Postec A."/>
        </authorList>
    </citation>
    <scope>NUCLEOTIDE SEQUENCE [LARGE SCALE GENOMIC DNA]</scope>
    <source>
        <strain evidence="2">70B-A</strain>
    </source>
</reference>
<dbReference type="AlphaFoldDB" id="A0A3P7PN88"/>
<gene>
    <name evidence="2" type="ORF">PATL70BA_0155</name>
</gene>
<dbReference type="OrthoDB" id="9772751at2"/>
<dbReference type="InterPro" id="IPR013216">
    <property type="entry name" value="Methyltransf_11"/>
</dbReference>
<dbReference type="SUPFAM" id="SSF53335">
    <property type="entry name" value="S-adenosyl-L-methionine-dependent methyltransferases"/>
    <property type="match status" value="1"/>
</dbReference>
<evidence type="ECO:0000313" key="3">
    <source>
        <dbReference type="Proteomes" id="UP000279029"/>
    </source>
</evidence>
<dbReference type="Proteomes" id="UP000279029">
    <property type="component" value="Chromosome"/>
</dbReference>
<evidence type="ECO:0000259" key="1">
    <source>
        <dbReference type="Pfam" id="PF08241"/>
    </source>
</evidence>
<proteinExistence type="predicted"/>
<dbReference type="InterPro" id="IPR052356">
    <property type="entry name" value="Thiol_S-MT"/>
</dbReference>
<organism evidence="2 3">
    <name type="scientific">Petrocella atlantisensis</name>
    <dbReference type="NCBI Taxonomy" id="2173034"/>
    <lineage>
        <taxon>Bacteria</taxon>
        <taxon>Bacillati</taxon>
        <taxon>Bacillota</taxon>
        <taxon>Clostridia</taxon>
        <taxon>Lachnospirales</taxon>
        <taxon>Vallitaleaceae</taxon>
        <taxon>Petrocella</taxon>
    </lineage>
</organism>
<keyword evidence="3" id="KW-1185">Reference proteome</keyword>
<name>A0A3P7PN88_9FIRM</name>
<protein>
    <recommendedName>
        <fullName evidence="1">Methyltransferase type 11 domain-containing protein</fullName>
    </recommendedName>
</protein>
<dbReference type="PANTHER" id="PTHR45036">
    <property type="entry name" value="METHYLTRANSFERASE LIKE 7B"/>
    <property type="match status" value="1"/>
</dbReference>
<dbReference type="Pfam" id="PF08241">
    <property type="entry name" value="Methyltransf_11"/>
    <property type="match status" value="1"/>
</dbReference>
<accession>A0A3P7PN88</accession>
<dbReference type="PANTHER" id="PTHR45036:SF1">
    <property type="entry name" value="METHYLTRANSFERASE LIKE 7A"/>
    <property type="match status" value="1"/>
</dbReference>
<dbReference type="GO" id="GO:0008757">
    <property type="term" value="F:S-adenosylmethionine-dependent methyltransferase activity"/>
    <property type="evidence" value="ECO:0007669"/>
    <property type="project" value="InterPro"/>
</dbReference>
<dbReference type="KEGG" id="cbar:PATL70BA_0155"/>
<dbReference type="InterPro" id="IPR029063">
    <property type="entry name" value="SAM-dependent_MTases_sf"/>
</dbReference>
<evidence type="ECO:0000313" key="2">
    <source>
        <dbReference type="EMBL" id="VDN45997.1"/>
    </source>
</evidence>
<feature type="domain" description="Methyltransferase type 11" evidence="1">
    <location>
        <begin position="37"/>
        <end position="131"/>
    </location>
</feature>
<dbReference type="RefSeq" id="WP_125135575.1">
    <property type="nucleotide sequence ID" value="NZ_LR130778.1"/>
</dbReference>
<dbReference type="EMBL" id="LR130778">
    <property type="protein sequence ID" value="VDN45997.1"/>
    <property type="molecule type" value="Genomic_DNA"/>
</dbReference>
<dbReference type="CDD" id="cd02440">
    <property type="entry name" value="AdoMet_MTases"/>
    <property type="match status" value="1"/>
</dbReference>